<reference evidence="10" key="1">
    <citation type="journal article" date="2019" name="Gigascience">
        <title>De novo genome assembly of the endangered Acer yangbiense, a plant species with extremely small populations endemic to Yunnan Province, China.</title>
        <authorList>
            <person name="Yang J."/>
            <person name="Wariss H.M."/>
            <person name="Tao L."/>
            <person name="Zhang R."/>
            <person name="Yun Q."/>
            <person name="Hollingsworth P."/>
            <person name="Dao Z."/>
            <person name="Luo G."/>
            <person name="Guo H."/>
            <person name="Ma Y."/>
            <person name="Sun W."/>
        </authorList>
    </citation>
    <scope>NUCLEOTIDE SEQUENCE [LARGE SCALE GENOMIC DNA]</scope>
    <source>
        <strain evidence="10">cv. br00</strain>
    </source>
</reference>
<dbReference type="Pfam" id="PF09103">
    <property type="entry name" value="BRCA-2_OB1"/>
    <property type="match status" value="1"/>
</dbReference>
<dbReference type="InterPro" id="IPR015187">
    <property type="entry name" value="BRCA2_OB_1"/>
</dbReference>
<proteinExistence type="predicted"/>
<dbReference type="SUPFAM" id="SSF81878">
    <property type="entry name" value="BRCA2 tower domain"/>
    <property type="match status" value="1"/>
</dbReference>
<dbReference type="CDD" id="cd04493">
    <property type="entry name" value="BRCA2DBD_OB1"/>
    <property type="match status" value="1"/>
</dbReference>
<dbReference type="InterPro" id="IPR012340">
    <property type="entry name" value="NA-bd_OB-fold"/>
</dbReference>
<evidence type="ECO:0000256" key="2">
    <source>
        <dbReference type="ARBA" id="ARBA00022763"/>
    </source>
</evidence>
<dbReference type="AlphaFoldDB" id="A0A5N5K8I9"/>
<feature type="region of interest" description="Disordered" evidence="6">
    <location>
        <begin position="441"/>
        <end position="470"/>
    </location>
</feature>
<name>A0A5N5K8I9_9ROSI</name>
<evidence type="ECO:0008006" key="11">
    <source>
        <dbReference type="Google" id="ProtNLM"/>
    </source>
</evidence>
<dbReference type="GO" id="GO:0000724">
    <property type="term" value="P:double-strand break repair via homologous recombination"/>
    <property type="evidence" value="ECO:0007669"/>
    <property type="project" value="InterPro"/>
</dbReference>
<gene>
    <name evidence="9" type="ORF">DKX38_021745</name>
</gene>
<evidence type="ECO:0000259" key="7">
    <source>
        <dbReference type="Pfam" id="PF09103"/>
    </source>
</evidence>
<dbReference type="GO" id="GO:0006355">
    <property type="term" value="P:regulation of DNA-templated transcription"/>
    <property type="evidence" value="ECO:0007669"/>
    <property type="project" value="TreeGrafter"/>
</dbReference>
<dbReference type="InterPro" id="IPR015525">
    <property type="entry name" value="BRCA2"/>
</dbReference>
<keyword evidence="10" id="KW-1185">Reference proteome</keyword>
<dbReference type="GO" id="GO:0003677">
    <property type="term" value="F:DNA binding"/>
    <property type="evidence" value="ECO:0007669"/>
    <property type="project" value="UniProtKB-KW"/>
</dbReference>
<dbReference type="InterPro" id="IPR015252">
    <property type="entry name" value="BRCA2_hlx"/>
</dbReference>
<dbReference type="EMBL" id="VDCV01000014">
    <property type="protein sequence ID" value="KAB5527898.1"/>
    <property type="molecule type" value="Genomic_DNA"/>
</dbReference>
<evidence type="ECO:0000313" key="9">
    <source>
        <dbReference type="EMBL" id="KAB5527898.1"/>
    </source>
</evidence>
<evidence type="ECO:0000259" key="8">
    <source>
        <dbReference type="Pfam" id="PF09169"/>
    </source>
</evidence>
<keyword evidence="1" id="KW-0677">Repeat</keyword>
<dbReference type="SUPFAM" id="SSF81872">
    <property type="entry name" value="BRCA2 helical domain"/>
    <property type="match status" value="1"/>
</dbReference>
<dbReference type="PROSITE" id="PS50138">
    <property type="entry name" value="BRCA2_REPEAT"/>
    <property type="match status" value="2"/>
</dbReference>
<evidence type="ECO:0000256" key="3">
    <source>
        <dbReference type="ARBA" id="ARBA00023125"/>
    </source>
</evidence>
<protein>
    <recommendedName>
        <fullName evidence="11">Tower domain-containing protein</fullName>
    </recommendedName>
</protein>
<keyword evidence="4" id="KW-0233">DNA recombination</keyword>
<dbReference type="Gene3D" id="2.40.50.140">
    <property type="entry name" value="Nucleic acid-binding proteins"/>
    <property type="match status" value="4"/>
</dbReference>
<evidence type="ECO:0000256" key="4">
    <source>
        <dbReference type="ARBA" id="ARBA00023172"/>
    </source>
</evidence>
<evidence type="ECO:0000256" key="1">
    <source>
        <dbReference type="ARBA" id="ARBA00022737"/>
    </source>
</evidence>
<dbReference type="InterPro" id="IPR002093">
    <property type="entry name" value="BRCA2_repeat"/>
</dbReference>
<dbReference type="FunFam" id="2.40.50.140:FF:000262">
    <property type="entry name" value="Protein BREAST CANCER SUSCEPTIBILITY 2 homolog B"/>
    <property type="match status" value="1"/>
</dbReference>
<dbReference type="PANTHER" id="PTHR11289:SF0">
    <property type="entry name" value="BREAST CANCER TYPE 2 SUSCEPTIBILITY PROTEIN"/>
    <property type="match status" value="1"/>
</dbReference>
<feature type="region of interest" description="Disordered" evidence="6">
    <location>
        <begin position="488"/>
        <end position="526"/>
    </location>
</feature>
<dbReference type="Pfam" id="PF09169">
    <property type="entry name" value="BRCA-2_helical"/>
    <property type="match status" value="1"/>
</dbReference>
<keyword evidence="3" id="KW-0238">DNA-binding</keyword>
<feature type="compositionally biased region" description="Polar residues" evidence="6">
    <location>
        <begin position="446"/>
        <end position="470"/>
    </location>
</feature>
<feature type="domain" description="BRCA2 OB1" evidence="7">
    <location>
        <begin position="679"/>
        <end position="805"/>
    </location>
</feature>
<organism evidence="9 10">
    <name type="scientific">Salix brachista</name>
    <dbReference type="NCBI Taxonomy" id="2182728"/>
    <lineage>
        <taxon>Eukaryota</taxon>
        <taxon>Viridiplantae</taxon>
        <taxon>Streptophyta</taxon>
        <taxon>Embryophyta</taxon>
        <taxon>Tracheophyta</taxon>
        <taxon>Spermatophyta</taxon>
        <taxon>Magnoliopsida</taxon>
        <taxon>eudicotyledons</taxon>
        <taxon>Gunneridae</taxon>
        <taxon>Pentapetalae</taxon>
        <taxon>rosids</taxon>
        <taxon>fabids</taxon>
        <taxon>Malpighiales</taxon>
        <taxon>Salicaceae</taxon>
        <taxon>Saliceae</taxon>
        <taxon>Salix</taxon>
    </lineage>
</organism>
<accession>A0A5N5K8I9</accession>
<feature type="domain" description="Breast cancer type 2 susceptibility protein helical" evidence="8">
    <location>
        <begin position="594"/>
        <end position="675"/>
    </location>
</feature>
<evidence type="ECO:0000256" key="6">
    <source>
        <dbReference type="SAM" id="MobiDB-lite"/>
    </source>
</evidence>
<keyword evidence="2" id="KW-0227">DNA damage</keyword>
<evidence type="ECO:0000313" key="10">
    <source>
        <dbReference type="Proteomes" id="UP000326939"/>
    </source>
</evidence>
<dbReference type="PANTHER" id="PTHR11289">
    <property type="entry name" value="BREAST CANCER TYPE 2 SUSCEPTIBILITY PROTEIN BRCA2"/>
    <property type="match status" value="1"/>
</dbReference>
<evidence type="ECO:0000256" key="5">
    <source>
        <dbReference type="ARBA" id="ARBA00023204"/>
    </source>
</evidence>
<sequence length="1199" mass="131922">MSTWKILSDAGNNFRWEVSGKLIHTKPQLIQSGVLIPPPSSKTQLPSMGDLLLQGCPKLLENGNAPIFRTGSGKSVALKQSSIAKALSVLRDDDDAVTSLSIIIYKPQQLCEACGGDNEFNFSKLLEKGNEHNGNAPIFRTGLGKLVALKQSSIAKALSVLGGDDDEYSGNPGEVHGRNNERCFFKSVDISSAGLVRAKRLLGVEEEHCSSNSQGFKCPRKSSTVNKQFGWRDVLHPGMKVSKKNNGVIGDGLPAPRSSLVSTTDILESELAEVNTNLLEPKIQNPAPKPLPIKFHTAGGRSLSVSSEALKRARSLLGDPDLETFLNEEDAVDHGLSVFEDSRFGDASSNKENEFYSTFTYPRASNKHISKTFISPLKSSANHVQSSISPKYVNSGSNLIKKFDAVHNDSICKFNNKATYVQKPVRNGLCASATIVANSLDDGTGSRMNPLQRTSSRMNPLQRTGSRMNSLQRSLCVPLPDISSTIGTAYSNNGQANGEKRKLGRGNSISPFKKPRNSKFTTPLSRNVSSVPSGLSAVSYESSSCRRKVSTRYPFQAPRMYIKEYFEGHLSDKRLLEYFTDQVRQIKSNNADKFMFCDESGLDSIGAESFYHMLVQSGALSQYASKEWVINHYKWIVWKLACYERCCPEKPAANFLSVSNVLEELKYRYEREVNHGHRSAIKRILEGDAPPSSMMVLCISSIYFGCEPKVEVPSLALNGAEHSDSAKLELTDGWYSVDALLDISLSMHLDAGRLFVGQKLRIWGAGLCGWVGPVSSLEASKTVSLSLHINGTYRAHWADRMGFCKGIGSPLAFRCIKSNGGPVPRVLVGVTRIYPVLYKDKLSNGGKSIVRSERMEAKQVQLNNKRRSLIIEGIVSEFQRGMKSSNIYTDIDSEGAKILKILETSAEPEVLMAEMSPQQLASFASYQSKVEALRQLDMEKAIGKALQDAGLGEREVTPFIRVRVVGLTNYQEKGAPKEGLVTIWNPTEKQKSDLVEGQAYDVAGLLPVSSDSNTLYIQARGSTTKWQPLSSLAMQQFQPFFSPRVSVFLSNLGEVPLCREFDIAALVLHVGDIYPDTQQKKQWVFVTDSSISTSDLEDTSRSLLAISFCSPYMDNDSFTPINYNLVGSTIGLCNLIKRANDQTYHLSIAESTENSTYSLSFDSNFLHLKNAAASTQSWAKTSTSIINKLKEKVLFIIGD</sequence>
<keyword evidence="5" id="KW-0234">DNA repair</keyword>
<dbReference type="InterPro" id="IPR036315">
    <property type="entry name" value="BRCA2_hlx_sf"/>
</dbReference>
<dbReference type="Proteomes" id="UP000326939">
    <property type="component" value="Chromosome 14"/>
</dbReference>
<dbReference type="SUPFAM" id="SSF50249">
    <property type="entry name" value="Nucleic acid-binding proteins"/>
    <property type="match status" value="3"/>
</dbReference>
<comment type="caution">
    <text evidence="9">The sequence shown here is derived from an EMBL/GenBank/DDBJ whole genome shotgun (WGS) entry which is preliminary data.</text>
</comment>
<dbReference type="Pfam" id="PF00634">
    <property type="entry name" value="BRCA2"/>
    <property type="match status" value="2"/>
</dbReference>